<dbReference type="SUPFAM" id="SSF54909">
    <property type="entry name" value="Dimeric alpha+beta barrel"/>
    <property type="match status" value="1"/>
</dbReference>
<reference evidence="3" key="1">
    <citation type="submission" date="2021-03" db="EMBL/GenBank/DDBJ databases">
        <title>Pengzhenrongella sicca gen. nov., sp. nov., a new member of suborder Micrococcineae isolated from High-Arctic tundra soil.</title>
        <authorList>
            <person name="Peng F."/>
        </authorList>
    </citation>
    <scope>NUCLEOTIDE SEQUENCE</scope>
    <source>
        <strain evidence="3">LRZ-2</strain>
    </source>
</reference>
<name>A0A8A4Z9I6_9MICO</name>
<dbReference type="PANTHER" id="PTHR35174:SF3">
    <property type="entry name" value="BLL7171 PROTEIN"/>
    <property type="match status" value="1"/>
</dbReference>
<sequence>MAKYLVLIYGDEQAWDGRTPDELSANHAGHRSFASAAGARIVGGEELEASSTATTLRRGSNGGLTVTDGPFLETKEVLGGFYLLTADDLDEAIALAQRLPELSTAHSAVEVRPVVERSMSSS</sequence>
<dbReference type="KEGG" id="psic:J4E96_14205"/>
<keyword evidence="4" id="KW-1185">Reference proteome</keyword>
<comment type="similarity">
    <text evidence="1">Belongs to the YciI family.</text>
</comment>
<dbReference type="EMBL" id="CP071868">
    <property type="protein sequence ID" value="QTE28514.1"/>
    <property type="molecule type" value="Genomic_DNA"/>
</dbReference>
<dbReference type="Proteomes" id="UP000663937">
    <property type="component" value="Chromosome"/>
</dbReference>
<accession>A0A8A4Z9I6</accession>
<evidence type="ECO:0000313" key="3">
    <source>
        <dbReference type="EMBL" id="QTE28514.1"/>
    </source>
</evidence>
<dbReference type="RefSeq" id="WP_227422748.1">
    <property type="nucleotide sequence ID" value="NZ_CP071868.1"/>
</dbReference>
<dbReference type="PANTHER" id="PTHR35174">
    <property type="entry name" value="BLL7171 PROTEIN-RELATED"/>
    <property type="match status" value="1"/>
</dbReference>
<evidence type="ECO:0000259" key="2">
    <source>
        <dbReference type="Pfam" id="PF03795"/>
    </source>
</evidence>
<dbReference type="Gene3D" id="3.30.70.1060">
    <property type="entry name" value="Dimeric alpha+beta barrel"/>
    <property type="match status" value="1"/>
</dbReference>
<evidence type="ECO:0000313" key="4">
    <source>
        <dbReference type="Proteomes" id="UP000663937"/>
    </source>
</evidence>
<evidence type="ECO:0000256" key="1">
    <source>
        <dbReference type="ARBA" id="ARBA00007689"/>
    </source>
</evidence>
<dbReference type="Pfam" id="PF03795">
    <property type="entry name" value="YCII"/>
    <property type="match status" value="1"/>
</dbReference>
<dbReference type="InterPro" id="IPR005545">
    <property type="entry name" value="YCII"/>
</dbReference>
<dbReference type="InterPro" id="IPR011008">
    <property type="entry name" value="Dimeric_a/b-barrel"/>
</dbReference>
<organism evidence="3 4">
    <name type="scientific">Pengzhenrongella sicca</name>
    <dbReference type="NCBI Taxonomy" id="2819238"/>
    <lineage>
        <taxon>Bacteria</taxon>
        <taxon>Bacillati</taxon>
        <taxon>Actinomycetota</taxon>
        <taxon>Actinomycetes</taxon>
        <taxon>Micrococcales</taxon>
        <taxon>Pengzhenrongella</taxon>
    </lineage>
</organism>
<dbReference type="AlphaFoldDB" id="A0A8A4Z9I6"/>
<gene>
    <name evidence="3" type="ORF">J4E96_14205</name>
</gene>
<protein>
    <recommendedName>
        <fullName evidence="2">YCII-related domain-containing protein</fullName>
    </recommendedName>
</protein>
<feature type="domain" description="YCII-related" evidence="2">
    <location>
        <begin position="3"/>
        <end position="116"/>
    </location>
</feature>
<proteinExistence type="inferred from homology"/>